<sequence>MKDDSFDAQDDLDEELEYEGKEDAHRSLPDSEFTSNYSPKPINPQRWKWRRKKARRSPEGPLGVSSRRLPENRFHCRKRQAENQADNFTDDDEVKDGEGSTPKTFPAPLPMLSMATPLSRSIHALALRRDLVSDIFVSNDLITSYAHADNLVSARRLFYEMLTRDIVSGNAILSGYSQSSHYEECL</sequence>
<name>A0A8J5GHV3_ZINOF</name>
<feature type="compositionally biased region" description="Basic and acidic residues" evidence="1">
    <location>
        <begin position="18"/>
        <end position="29"/>
    </location>
</feature>
<gene>
    <name evidence="2" type="ORF">ZIOFF_033143</name>
</gene>
<dbReference type="PANTHER" id="PTHR47926">
    <property type="entry name" value="PENTATRICOPEPTIDE REPEAT-CONTAINING PROTEIN"/>
    <property type="match status" value="1"/>
</dbReference>
<proteinExistence type="predicted"/>
<feature type="compositionally biased region" description="Acidic residues" evidence="1">
    <location>
        <begin position="1"/>
        <end position="17"/>
    </location>
</feature>
<dbReference type="GO" id="GO:0003723">
    <property type="term" value="F:RNA binding"/>
    <property type="evidence" value="ECO:0007669"/>
    <property type="project" value="InterPro"/>
</dbReference>
<dbReference type="Proteomes" id="UP000734854">
    <property type="component" value="Unassembled WGS sequence"/>
</dbReference>
<protein>
    <recommendedName>
        <fullName evidence="4">Pentatricopeptide repeat-containing protein</fullName>
    </recommendedName>
</protein>
<comment type="caution">
    <text evidence="2">The sequence shown here is derived from an EMBL/GenBank/DDBJ whole genome shotgun (WGS) entry which is preliminary data.</text>
</comment>
<dbReference type="GO" id="GO:0009451">
    <property type="term" value="P:RNA modification"/>
    <property type="evidence" value="ECO:0007669"/>
    <property type="project" value="InterPro"/>
</dbReference>
<dbReference type="EMBL" id="JACMSC010000009">
    <property type="protein sequence ID" value="KAG6507791.1"/>
    <property type="molecule type" value="Genomic_DNA"/>
</dbReference>
<evidence type="ECO:0008006" key="4">
    <source>
        <dbReference type="Google" id="ProtNLM"/>
    </source>
</evidence>
<keyword evidence="3" id="KW-1185">Reference proteome</keyword>
<organism evidence="2 3">
    <name type="scientific">Zingiber officinale</name>
    <name type="common">Ginger</name>
    <name type="synonym">Amomum zingiber</name>
    <dbReference type="NCBI Taxonomy" id="94328"/>
    <lineage>
        <taxon>Eukaryota</taxon>
        <taxon>Viridiplantae</taxon>
        <taxon>Streptophyta</taxon>
        <taxon>Embryophyta</taxon>
        <taxon>Tracheophyta</taxon>
        <taxon>Spermatophyta</taxon>
        <taxon>Magnoliopsida</taxon>
        <taxon>Liliopsida</taxon>
        <taxon>Zingiberales</taxon>
        <taxon>Zingiberaceae</taxon>
        <taxon>Zingiber</taxon>
    </lineage>
</organism>
<dbReference type="Gene3D" id="1.25.40.10">
    <property type="entry name" value="Tetratricopeptide repeat domain"/>
    <property type="match status" value="1"/>
</dbReference>
<dbReference type="InterPro" id="IPR046960">
    <property type="entry name" value="PPR_At4g14850-like_plant"/>
</dbReference>
<dbReference type="AlphaFoldDB" id="A0A8J5GHV3"/>
<evidence type="ECO:0000313" key="3">
    <source>
        <dbReference type="Proteomes" id="UP000734854"/>
    </source>
</evidence>
<feature type="region of interest" description="Disordered" evidence="1">
    <location>
        <begin position="1"/>
        <end position="108"/>
    </location>
</feature>
<reference evidence="2 3" key="1">
    <citation type="submission" date="2020-08" db="EMBL/GenBank/DDBJ databases">
        <title>Plant Genome Project.</title>
        <authorList>
            <person name="Zhang R.-G."/>
        </authorList>
    </citation>
    <scope>NUCLEOTIDE SEQUENCE [LARGE SCALE GENOMIC DNA]</scope>
    <source>
        <tissue evidence="2">Rhizome</tissue>
    </source>
</reference>
<accession>A0A8J5GHV3</accession>
<evidence type="ECO:0000313" key="2">
    <source>
        <dbReference type="EMBL" id="KAG6507791.1"/>
    </source>
</evidence>
<dbReference type="InterPro" id="IPR011990">
    <property type="entry name" value="TPR-like_helical_dom_sf"/>
</dbReference>
<evidence type="ECO:0000256" key="1">
    <source>
        <dbReference type="SAM" id="MobiDB-lite"/>
    </source>
</evidence>